<evidence type="ECO:0000313" key="10">
    <source>
        <dbReference type="Proteomes" id="UP000214760"/>
    </source>
</evidence>
<keyword evidence="3" id="KW-0285">Flavoprotein</keyword>
<evidence type="ECO:0000256" key="2">
    <source>
        <dbReference type="ARBA" id="ARBA00007118"/>
    </source>
</evidence>
<evidence type="ECO:0000256" key="5">
    <source>
        <dbReference type="ARBA" id="ARBA00023002"/>
    </source>
</evidence>
<dbReference type="AlphaFoldDB" id="A0A1I6JP07"/>
<evidence type="ECO:0000313" key="8">
    <source>
        <dbReference type="EMBL" id="SFR80703.1"/>
    </source>
</evidence>
<dbReference type="SUPFAM" id="SSF55469">
    <property type="entry name" value="FMN-dependent nitroreductase-like"/>
    <property type="match status" value="1"/>
</dbReference>
<evidence type="ECO:0000256" key="4">
    <source>
        <dbReference type="ARBA" id="ARBA00022643"/>
    </source>
</evidence>
<dbReference type="Gene3D" id="3.40.109.10">
    <property type="entry name" value="NADH Oxidase"/>
    <property type="match status" value="1"/>
</dbReference>
<dbReference type="EMBL" id="FOIL01000032">
    <property type="protein sequence ID" value="SET68598.1"/>
    <property type="molecule type" value="Genomic_DNA"/>
</dbReference>
<feature type="domain" description="Nitroreductase" evidence="6">
    <location>
        <begin position="7"/>
        <end position="59"/>
    </location>
</feature>
<dbReference type="PANTHER" id="PTHR43673:SF2">
    <property type="entry name" value="NITROREDUCTASE"/>
    <property type="match status" value="1"/>
</dbReference>
<dbReference type="EMBL" id="FOZC01000009">
    <property type="protein sequence ID" value="SFR80703.1"/>
    <property type="molecule type" value="Genomic_DNA"/>
</dbReference>
<dbReference type="Proteomes" id="UP000214760">
    <property type="component" value="Unassembled WGS sequence"/>
</dbReference>
<dbReference type="Proteomes" id="UP000199820">
    <property type="component" value="Unassembled WGS sequence"/>
</dbReference>
<evidence type="ECO:0000313" key="7">
    <source>
        <dbReference type="EMBL" id="SET68598.1"/>
    </source>
</evidence>
<evidence type="ECO:0000259" key="6">
    <source>
        <dbReference type="Pfam" id="PF00881"/>
    </source>
</evidence>
<dbReference type="GO" id="GO:0016491">
    <property type="term" value="F:oxidoreductase activity"/>
    <property type="evidence" value="ECO:0007669"/>
    <property type="project" value="UniProtKB-KW"/>
</dbReference>
<keyword evidence="4" id="KW-0288">FMN</keyword>
<name>A0A1I6JP07_9FIRM</name>
<dbReference type="InterPro" id="IPR029479">
    <property type="entry name" value="Nitroreductase"/>
</dbReference>
<evidence type="ECO:0000256" key="1">
    <source>
        <dbReference type="ARBA" id="ARBA00001917"/>
    </source>
</evidence>
<keyword evidence="9" id="KW-1185">Reference proteome</keyword>
<keyword evidence="5" id="KW-0560">Oxidoreductase</keyword>
<reference evidence="9 10" key="1">
    <citation type="submission" date="2016-10" db="EMBL/GenBank/DDBJ databases">
        <authorList>
            <person name="de Groot N.N."/>
        </authorList>
    </citation>
    <scope>NUCLEOTIDE SEQUENCE [LARGE SCALE GENOMIC DNA]</scope>
    <source>
        <strain evidence="8 10">F</strain>
        <strain evidence="7 9">KH1P1</strain>
    </source>
</reference>
<evidence type="ECO:0000256" key="3">
    <source>
        <dbReference type="ARBA" id="ARBA00022630"/>
    </source>
</evidence>
<comment type="cofactor">
    <cofactor evidence="1">
        <name>FMN</name>
        <dbReference type="ChEBI" id="CHEBI:58210"/>
    </cofactor>
</comment>
<proteinExistence type="inferred from homology"/>
<dbReference type="STRING" id="1526.SAMN02910262_01776"/>
<evidence type="ECO:0000313" key="9">
    <source>
        <dbReference type="Proteomes" id="UP000199820"/>
    </source>
</evidence>
<protein>
    <submittedName>
        <fullName evidence="8">Nitroreductase</fullName>
    </submittedName>
</protein>
<dbReference type="RefSeq" id="WP_026490262.1">
    <property type="nucleotide sequence ID" value="NZ_FOIL01000032.1"/>
</dbReference>
<sequence>MEFNKVIQKRESVRKYSDTKPTEDQVKYILEAGRLAPTAFNKQPQRVYILKSGEALQRMDSVHPCRYGAPMVILVCSDKNAASNFQGGNSYLTDGVIAATHMMLAATDIGLDTCWAGVNDVLKTQKVFDLPENIYPICFLDLGFRASDFKGVSSDKKRNPIDSMVTIL</sequence>
<feature type="domain" description="Nitroreductase" evidence="6">
    <location>
        <begin position="67"/>
        <end position="143"/>
    </location>
</feature>
<gene>
    <name evidence="8" type="ORF">SAMN02910262_01776</name>
    <name evidence="7" type="ORF">SAMN04487771_103236</name>
</gene>
<dbReference type="OrthoDB" id="9812105at2"/>
<dbReference type="Pfam" id="PF00881">
    <property type="entry name" value="Nitroreductase"/>
    <property type="match status" value="2"/>
</dbReference>
<accession>A0A1I6JP07</accession>
<dbReference type="CDD" id="cd20609">
    <property type="entry name" value="nitroreductase"/>
    <property type="match status" value="1"/>
</dbReference>
<organism evidence="8 10">
    <name type="scientific">[Clostridium] aminophilum</name>
    <dbReference type="NCBI Taxonomy" id="1526"/>
    <lineage>
        <taxon>Bacteria</taxon>
        <taxon>Bacillati</taxon>
        <taxon>Bacillota</taxon>
        <taxon>Clostridia</taxon>
        <taxon>Lachnospirales</taxon>
        <taxon>Lachnospiraceae</taxon>
    </lineage>
</organism>
<dbReference type="InterPro" id="IPR000415">
    <property type="entry name" value="Nitroreductase-like"/>
</dbReference>
<dbReference type="PANTHER" id="PTHR43673">
    <property type="entry name" value="NAD(P)H NITROREDUCTASE YDGI-RELATED"/>
    <property type="match status" value="1"/>
</dbReference>
<comment type="similarity">
    <text evidence="2">Belongs to the nitroreductase family.</text>
</comment>